<feature type="domain" description="PAS" evidence="2">
    <location>
        <begin position="239"/>
        <end position="316"/>
    </location>
</feature>
<accession>A0A644Y2C0</accession>
<dbReference type="PANTHER" id="PTHR33121">
    <property type="entry name" value="CYCLIC DI-GMP PHOSPHODIESTERASE PDEF"/>
    <property type="match status" value="1"/>
</dbReference>
<dbReference type="SMART" id="SM00091">
    <property type="entry name" value="PAS"/>
    <property type="match status" value="2"/>
</dbReference>
<dbReference type="Pfam" id="PF08447">
    <property type="entry name" value="PAS_3"/>
    <property type="match status" value="2"/>
</dbReference>
<dbReference type="PROSITE" id="PS50112">
    <property type="entry name" value="PAS"/>
    <property type="match status" value="2"/>
</dbReference>
<proteinExistence type="predicted"/>
<keyword evidence="1" id="KW-0812">Transmembrane</keyword>
<dbReference type="InterPro" id="IPR000700">
    <property type="entry name" value="PAS-assoc_C"/>
</dbReference>
<dbReference type="CDD" id="cd00130">
    <property type="entry name" value="PAS"/>
    <property type="match status" value="2"/>
</dbReference>
<dbReference type="InterPro" id="IPR000014">
    <property type="entry name" value="PAS"/>
</dbReference>
<evidence type="ECO:0000256" key="1">
    <source>
        <dbReference type="SAM" id="Phobius"/>
    </source>
</evidence>
<feature type="transmembrane region" description="Helical" evidence="1">
    <location>
        <begin position="20"/>
        <end position="40"/>
    </location>
</feature>
<dbReference type="InterPro" id="IPR035965">
    <property type="entry name" value="PAS-like_dom_sf"/>
</dbReference>
<dbReference type="AlphaFoldDB" id="A0A644Y2C0"/>
<organism evidence="5">
    <name type="scientific">bioreactor metagenome</name>
    <dbReference type="NCBI Taxonomy" id="1076179"/>
    <lineage>
        <taxon>unclassified sequences</taxon>
        <taxon>metagenomes</taxon>
        <taxon>ecological metagenomes</taxon>
    </lineage>
</organism>
<evidence type="ECO:0000259" key="4">
    <source>
        <dbReference type="PROSITE" id="PS50883"/>
    </source>
</evidence>
<dbReference type="SUPFAM" id="SSF141868">
    <property type="entry name" value="EAL domain-like"/>
    <property type="match status" value="1"/>
</dbReference>
<dbReference type="EMBL" id="VSSQ01003862">
    <property type="protein sequence ID" value="MPM22682.1"/>
    <property type="molecule type" value="Genomic_DNA"/>
</dbReference>
<gene>
    <name evidence="5" type="ORF">SDC9_69140</name>
</gene>
<dbReference type="SMART" id="SM00052">
    <property type="entry name" value="EAL"/>
    <property type="match status" value="1"/>
</dbReference>
<feature type="domain" description="PAC" evidence="3">
    <location>
        <begin position="451"/>
        <end position="503"/>
    </location>
</feature>
<dbReference type="Pfam" id="PF00563">
    <property type="entry name" value="EAL"/>
    <property type="match status" value="1"/>
</dbReference>
<dbReference type="PROSITE" id="PS50113">
    <property type="entry name" value="PAC"/>
    <property type="match status" value="2"/>
</dbReference>
<feature type="domain" description="EAL" evidence="4">
    <location>
        <begin position="674"/>
        <end position="931"/>
    </location>
</feature>
<sequence length="933" mass="106448">MKRNDPDRPQSALDPKTKKRIRVTIISMMIVLTILSFAYLEYVWNRYQKAAETEAVVLAESVESMLHVEHLFSLAGTEADIGSENYELTKRSLLQLVQSSDQIQFAYLLAKRGDSLIFLVDSEPENTPDYSPPGQVYYEATPEDFLPFTEGISVLTGPTTDRWGTWYSALIPVKSQDKTETIAILGIDYAVSDWNQRLIKRAVPDVFIIVSLYAVCVAMFITWKGQQEIQARAKQLSLDEALFHSVFEQAPVGIAIIKNKGFTYQFDEDNMTMNSMFERILGRKSEELAQLEWPDITYPEDLQTDMEQFSRFVRGEIEGYSLEKRYIRPDGSLIWANMIIASVVGKLGPYTMHLCLLQDISARKAAESELKESERSKAVLLSHLPGLAYRCRNDESWTMLYVSAGCYKLTGYQPEALLNNRDVSYRDIVVPEYCDLLSEEWKKVLPSHDFLKCEYEIITAQGERRWVMELGQGIFSEYGELEALEGIILDVSDRKRAENILKYNSEYDVWTGLHNRSFLENLLVTEQITKRNVKRALIGINLSTMHILSLTYGFQYSQGLIKRAADALNALSHVNRRLFYTYENRFVFYITGYKSRADLTAFYEDIVRILKTVLTAERIGGGIGILEIDAATETSPDRMLKNLLLASEKALANIEGDFSYSFFDEELEAQIVREEMIRLELIRVLEGKSGVRFYLQFQPIYEIKSERILGFEALARLTSNQLGAITPTEFIPIAEKTKLIIPLGKEIIRQALRFLSRLGQNGDSEVTVAINISAIQILQAEFVDDLLFMIREANVDPSRVCLELTESVFSARYRDINDILLLIKEHGIKIAIDDFGTGYSSFARERELNVDCLKIDKFFIDKLLQINEEQAITGDIISMAHKLGHSAIAEGVEQRQQLEYLKKHGCDMIQGFYISMPLDEKDALELLGDGRNE</sequence>
<dbReference type="InterPro" id="IPR050706">
    <property type="entry name" value="Cyclic-di-GMP_PDE-like"/>
</dbReference>
<dbReference type="NCBIfam" id="TIGR00229">
    <property type="entry name" value="sensory_box"/>
    <property type="match status" value="2"/>
</dbReference>
<dbReference type="InterPro" id="IPR001610">
    <property type="entry name" value="PAC"/>
</dbReference>
<feature type="domain" description="PAS" evidence="2">
    <location>
        <begin position="394"/>
        <end position="448"/>
    </location>
</feature>
<name>A0A644Y2C0_9ZZZZ</name>
<dbReference type="Gene3D" id="3.20.20.450">
    <property type="entry name" value="EAL domain"/>
    <property type="match status" value="1"/>
</dbReference>
<feature type="domain" description="PAC" evidence="3">
    <location>
        <begin position="320"/>
        <end position="372"/>
    </location>
</feature>
<dbReference type="InterPro" id="IPR001633">
    <property type="entry name" value="EAL_dom"/>
</dbReference>
<dbReference type="InterPro" id="IPR029787">
    <property type="entry name" value="Nucleotide_cyclase"/>
</dbReference>
<keyword evidence="1" id="KW-1133">Transmembrane helix</keyword>
<evidence type="ECO:0000313" key="5">
    <source>
        <dbReference type="EMBL" id="MPM22682.1"/>
    </source>
</evidence>
<reference evidence="5" key="1">
    <citation type="submission" date="2019-08" db="EMBL/GenBank/DDBJ databases">
        <authorList>
            <person name="Kucharzyk K."/>
            <person name="Murdoch R.W."/>
            <person name="Higgins S."/>
            <person name="Loffler F."/>
        </authorList>
    </citation>
    <scope>NUCLEOTIDE SEQUENCE</scope>
</reference>
<dbReference type="GO" id="GO:0071111">
    <property type="term" value="F:cyclic-guanylate-specific phosphodiesterase activity"/>
    <property type="evidence" value="ECO:0007669"/>
    <property type="project" value="InterPro"/>
</dbReference>
<protein>
    <recommendedName>
        <fullName evidence="6">EAL domain-containing protein</fullName>
    </recommendedName>
</protein>
<dbReference type="InterPro" id="IPR043128">
    <property type="entry name" value="Rev_trsase/Diguanyl_cyclase"/>
</dbReference>
<dbReference type="Gene3D" id="3.30.70.270">
    <property type="match status" value="1"/>
</dbReference>
<dbReference type="SMART" id="SM00086">
    <property type="entry name" value="PAC"/>
    <property type="match status" value="2"/>
</dbReference>
<dbReference type="SMART" id="SM00267">
    <property type="entry name" value="GGDEF"/>
    <property type="match status" value="1"/>
</dbReference>
<dbReference type="SUPFAM" id="SSF55785">
    <property type="entry name" value="PYP-like sensor domain (PAS domain)"/>
    <property type="match status" value="2"/>
</dbReference>
<keyword evidence="1" id="KW-0472">Membrane</keyword>
<evidence type="ECO:0000259" key="3">
    <source>
        <dbReference type="PROSITE" id="PS50113"/>
    </source>
</evidence>
<dbReference type="InterPro" id="IPR000160">
    <property type="entry name" value="GGDEF_dom"/>
</dbReference>
<dbReference type="SUPFAM" id="SSF55073">
    <property type="entry name" value="Nucleotide cyclase"/>
    <property type="match status" value="1"/>
</dbReference>
<dbReference type="InterPro" id="IPR035919">
    <property type="entry name" value="EAL_sf"/>
</dbReference>
<evidence type="ECO:0008006" key="6">
    <source>
        <dbReference type="Google" id="ProtNLM"/>
    </source>
</evidence>
<evidence type="ECO:0000259" key="2">
    <source>
        <dbReference type="PROSITE" id="PS50112"/>
    </source>
</evidence>
<dbReference type="PANTHER" id="PTHR33121:SF70">
    <property type="entry name" value="SIGNALING PROTEIN YKOW"/>
    <property type="match status" value="1"/>
</dbReference>
<dbReference type="Gene3D" id="3.30.450.20">
    <property type="entry name" value="PAS domain"/>
    <property type="match status" value="2"/>
</dbReference>
<dbReference type="InterPro" id="IPR013655">
    <property type="entry name" value="PAS_fold_3"/>
</dbReference>
<dbReference type="PROSITE" id="PS50883">
    <property type="entry name" value="EAL"/>
    <property type="match status" value="1"/>
</dbReference>
<comment type="caution">
    <text evidence="5">The sequence shown here is derived from an EMBL/GenBank/DDBJ whole genome shotgun (WGS) entry which is preliminary data.</text>
</comment>
<dbReference type="CDD" id="cd01948">
    <property type="entry name" value="EAL"/>
    <property type="match status" value="1"/>
</dbReference>